<comment type="pathway">
    <text evidence="11">Bacterial outer membrane biogenesis; LPS lipid A biosynthesis.</text>
</comment>
<keyword evidence="8 11" id="KW-0808">Transferase</keyword>
<evidence type="ECO:0000256" key="11">
    <source>
        <dbReference type="HAMAP-Rule" id="MF_00392"/>
    </source>
</evidence>
<evidence type="ECO:0000256" key="1">
    <source>
        <dbReference type="ARBA" id="ARBA00002056"/>
    </source>
</evidence>
<proteinExistence type="inferred from homology"/>
<evidence type="ECO:0000256" key="7">
    <source>
        <dbReference type="ARBA" id="ARBA00022676"/>
    </source>
</evidence>
<dbReference type="PANTHER" id="PTHR30372">
    <property type="entry name" value="LIPID-A-DISACCHARIDE SYNTHASE"/>
    <property type="match status" value="1"/>
</dbReference>
<evidence type="ECO:0000256" key="4">
    <source>
        <dbReference type="ARBA" id="ARBA00020902"/>
    </source>
</evidence>
<gene>
    <name evidence="11" type="primary">lpxB</name>
    <name evidence="12" type="ORF">H010_14821</name>
</gene>
<keyword evidence="6 11" id="KW-0441">Lipid A biosynthesis</keyword>
<dbReference type="EC" id="2.4.1.182" evidence="3 11"/>
<name>A0A9X4NRQ4_9BURK</name>
<keyword evidence="7 11" id="KW-0328">Glycosyltransferase</keyword>
<comment type="catalytic activity">
    <reaction evidence="10 11">
        <text>a lipid X + a UDP-2-N,3-O-bis[(3R)-3-hydroxyacyl]-alpha-D-glucosamine = a lipid A disaccharide + UDP + H(+)</text>
        <dbReference type="Rhea" id="RHEA:67828"/>
        <dbReference type="ChEBI" id="CHEBI:15378"/>
        <dbReference type="ChEBI" id="CHEBI:58223"/>
        <dbReference type="ChEBI" id="CHEBI:137748"/>
        <dbReference type="ChEBI" id="CHEBI:176338"/>
        <dbReference type="ChEBI" id="CHEBI:176343"/>
        <dbReference type="EC" id="2.4.1.182"/>
    </reaction>
</comment>
<dbReference type="GO" id="GO:0005543">
    <property type="term" value="F:phospholipid binding"/>
    <property type="evidence" value="ECO:0007669"/>
    <property type="project" value="TreeGrafter"/>
</dbReference>
<dbReference type="NCBIfam" id="TIGR00215">
    <property type="entry name" value="lpxB"/>
    <property type="match status" value="1"/>
</dbReference>
<sequence length="381" mass="42324">MDSPSKRFALVAGETSGDLLAGLLLGGVRQRWPDLKSFGIGGPRMAAQGFESWWPSEKLAVRGYIEVLPKIREILSIRKQLRDRLLSGDRPDLFIGVDAPDFNFDLEAALKAGGIKTVHFVCPSFWAWRPKKVLKLRRSADHVLCLFPFEPALLAQHGIASTYVGHPLAQVIPLQPDRQVARQRLGLGDDDTVVAILPGSRQSEVQYIARRFFDAALLMQRQRPGLRFVVPALPALRPRIDELVRASGLLGVTVQDGRSHDALAACDATLIASGTATLEAALFKRPMVIAYNMNWLSWQIMRRKQLQPWVGLPNILCGEFVVPELLQDAATPQALARGMLDWLDAPERINALQQRFTELHHTLKCDTAQLATDAIEKVLQS</sequence>
<keyword evidence="13" id="KW-1185">Reference proteome</keyword>
<comment type="similarity">
    <text evidence="2 11">Belongs to the LpxB family.</text>
</comment>
<dbReference type="Pfam" id="PF02684">
    <property type="entry name" value="LpxB"/>
    <property type="match status" value="1"/>
</dbReference>
<evidence type="ECO:0000256" key="8">
    <source>
        <dbReference type="ARBA" id="ARBA00022679"/>
    </source>
</evidence>
<dbReference type="SUPFAM" id="SSF53756">
    <property type="entry name" value="UDP-Glycosyltransferase/glycogen phosphorylase"/>
    <property type="match status" value="1"/>
</dbReference>
<evidence type="ECO:0000256" key="10">
    <source>
        <dbReference type="ARBA" id="ARBA00048975"/>
    </source>
</evidence>
<dbReference type="PANTHER" id="PTHR30372:SF4">
    <property type="entry name" value="LIPID-A-DISACCHARIDE SYNTHASE, MITOCHONDRIAL-RELATED"/>
    <property type="match status" value="1"/>
</dbReference>
<dbReference type="Proteomes" id="UP001152876">
    <property type="component" value="Unassembled WGS sequence"/>
</dbReference>
<evidence type="ECO:0000313" key="12">
    <source>
        <dbReference type="EMBL" id="MDG5976538.1"/>
    </source>
</evidence>
<evidence type="ECO:0000313" key="13">
    <source>
        <dbReference type="Proteomes" id="UP001152876"/>
    </source>
</evidence>
<dbReference type="HAMAP" id="MF_00392">
    <property type="entry name" value="LpxB"/>
    <property type="match status" value="1"/>
</dbReference>
<evidence type="ECO:0000256" key="5">
    <source>
        <dbReference type="ARBA" id="ARBA00022516"/>
    </source>
</evidence>
<organism evidence="12 13">
    <name type="scientific">Hydrogenophaga taeniospiralis CCUG 15921</name>
    <dbReference type="NCBI Taxonomy" id="1281780"/>
    <lineage>
        <taxon>Bacteria</taxon>
        <taxon>Pseudomonadati</taxon>
        <taxon>Pseudomonadota</taxon>
        <taxon>Betaproteobacteria</taxon>
        <taxon>Burkholderiales</taxon>
        <taxon>Comamonadaceae</taxon>
        <taxon>Hydrogenophaga</taxon>
    </lineage>
</organism>
<accession>A0A9X4NRQ4</accession>
<evidence type="ECO:0000256" key="3">
    <source>
        <dbReference type="ARBA" id="ARBA00012687"/>
    </source>
</evidence>
<dbReference type="GO" id="GO:0016020">
    <property type="term" value="C:membrane"/>
    <property type="evidence" value="ECO:0007669"/>
    <property type="project" value="GOC"/>
</dbReference>
<evidence type="ECO:0000256" key="6">
    <source>
        <dbReference type="ARBA" id="ARBA00022556"/>
    </source>
</evidence>
<evidence type="ECO:0000256" key="9">
    <source>
        <dbReference type="ARBA" id="ARBA00023098"/>
    </source>
</evidence>
<keyword evidence="5 11" id="KW-0444">Lipid biosynthesis</keyword>
<dbReference type="GO" id="GO:0008915">
    <property type="term" value="F:lipid-A-disaccharide synthase activity"/>
    <property type="evidence" value="ECO:0007669"/>
    <property type="project" value="UniProtKB-UniRule"/>
</dbReference>
<comment type="function">
    <text evidence="1 11">Condensation of UDP-2,3-diacylglucosamine and 2,3-diacylglucosamine-1-phosphate to form lipid A disaccharide, a precursor of lipid A, a phosphorylated glycolipid that anchors the lipopolysaccharide to the outer membrane of the cell.</text>
</comment>
<evidence type="ECO:0000256" key="2">
    <source>
        <dbReference type="ARBA" id="ARBA00007868"/>
    </source>
</evidence>
<reference evidence="12" key="1">
    <citation type="submission" date="2013-01" db="EMBL/GenBank/DDBJ databases">
        <title>Genome draft of Hydrogenophaga taeniospiralis 2K1.</title>
        <authorList>
            <person name="Gomila M."/>
            <person name="Lalucat J."/>
        </authorList>
    </citation>
    <scope>NUCLEOTIDE SEQUENCE</scope>
    <source>
        <strain evidence="12">CCUG 15921</strain>
    </source>
</reference>
<dbReference type="InterPro" id="IPR003835">
    <property type="entry name" value="Glyco_trans_19"/>
</dbReference>
<dbReference type="AlphaFoldDB" id="A0A9X4NRQ4"/>
<keyword evidence="9 11" id="KW-0443">Lipid metabolism</keyword>
<comment type="caution">
    <text evidence="12">The sequence shown here is derived from an EMBL/GenBank/DDBJ whole genome shotgun (WGS) entry which is preliminary data.</text>
</comment>
<dbReference type="EMBL" id="AOGK01000012">
    <property type="protein sequence ID" value="MDG5976538.1"/>
    <property type="molecule type" value="Genomic_DNA"/>
</dbReference>
<dbReference type="GO" id="GO:0009245">
    <property type="term" value="P:lipid A biosynthetic process"/>
    <property type="evidence" value="ECO:0007669"/>
    <property type="project" value="UniProtKB-UniRule"/>
</dbReference>
<protein>
    <recommendedName>
        <fullName evidence="4 11">Lipid-A-disaccharide synthase</fullName>
        <ecNumber evidence="3 11">2.4.1.182</ecNumber>
    </recommendedName>
</protein>
<dbReference type="RefSeq" id="WP_174545169.1">
    <property type="nucleotide sequence ID" value="NZ_AOGK01000012.1"/>
</dbReference>